<organism evidence="2 3">
    <name type="scientific">Pseudoloma neurophilia</name>
    <dbReference type="NCBI Taxonomy" id="146866"/>
    <lineage>
        <taxon>Eukaryota</taxon>
        <taxon>Fungi</taxon>
        <taxon>Fungi incertae sedis</taxon>
        <taxon>Microsporidia</taxon>
        <taxon>Pseudoloma</taxon>
    </lineage>
</organism>
<proteinExistence type="predicted"/>
<evidence type="ECO:0000313" key="3">
    <source>
        <dbReference type="Proteomes" id="UP000051530"/>
    </source>
</evidence>
<sequence length="241" mass="28369">MSSIDNEKQFLLECYNITEKEATDLLNRKNLQDAMKDLERRGFKADSEKIKEYNSIKQRDAHKKKDEMYVGSGQMVNKPLREHSLIFYTDGLLINGNFSKHTEEELEYFKEMIKNGQFDGQMLGDDNETGDFSIKYKDHPYEQNKPTEKKSPNARSLGGRRLIPKFFSLDRSENSIPLQFLFQDVIRTVHISKNSKVIELKELLQKYCKENKLKFQSEGVIIKENEKLHKYIDKNNQIMIE</sequence>
<dbReference type="Proteomes" id="UP000051530">
    <property type="component" value="Unassembled WGS sequence"/>
</dbReference>
<dbReference type="EMBL" id="LGUB01000220">
    <property type="protein sequence ID" value="KRH93775.1"/>
    <property type="molecule type" value="Genomic_DNA"/>
</dbReference>
<protein>
    <submittedName>
        <fullName evidence="2">Uncharacterized protein</fullName>
    </submittedName>
</protein>
<gene>
    <name evidence="2" type="ORF">M153_5780004615</name>
</gene>
<dbReference type="AlphaFoldDB" id="A0A0R0M2W5"/>
<comment type="caution">
    <text evidence="2">The sequence shown here is derived from an EMBL/GenBank/DDBJ whole genome shotgun (WGS) entry which is preliminary data.</text>
</comment>
<dbReference type="VEuPathDB" id="MicrosporidiaDB:M153_5780004615"/>
<accession>A0A0R0M2W5</accession>
<reference evidence="2 3" key="1">
    <citation type="submission" date="2015-07" db="EMBL/GenBank/DDBJ databases">
        <title>The genome of Pseudoloma neurophilia, a relevant intracellular parasite of the zebrafish.</title>
        <authorList>
            <person name="Ndikumana S."/>
            <person name="Pelin A."/>
            <person name="Sanders J."/>
            <person name="Corradi N."/>
        </authorList>
    </citation>
    <scope>NUCLEOTIDE SEQUENCE [LARGE SCALE GENOMIC DNA]</scope>
    <source>
        <strain evidence="2 3">MK1</strain>
    </source>
</reference>
<evidence type="ECO:0000313" key="2">
    <source>
        <dbReference type="EMBL" id="KRH93775.1"/>
    </source>
</evidence>
<name>A0A0R0M2W5_9MICR</name>
<dbReference type="OrthoDB" id="2190150at2759"/>
<evidence type="ECO:0000256" key="1">
    <source>
        <dbReference type="SAM" id="MobiDB-lite"/>
    </source>
</evidence>
<keyword evidence="3" id="KW-1185">Reference proteome</keyword>
<feature type="compositionally biased region" description="Basic and acidic residues" evidence="1">
    <location>
        <begin position="137"/>
        <end position="151"/>
    </location>
</feature>
<feature type="region of interest" description="Disordered" evidence="1">
    <location>
        <begin position="137"/>
        <end position="157"/>
    </location>
</feature>